<reference evidence="3 4" key="1">
    <citation type="journal article" date="2022" name="G3 (Bethesda)">
        <title>Whole-genome sequence and methylome profiling of the almond [Prunus dulcis (Mill.) D.A. Webb] cultivar 'Nonpareil'.</title>
        <authorList>
            <person name="D'Amico-Willman K.M."/>
            <person name="Ouma W.Z."/>
            <person name="Meulia T."/>
            <person name="Sideli G.M."/>
            <person name="Gradziel T.M."/>
            <person name="Fresnedo-Ramirez J."/>
        </authorList>
    </citation>
    <scope>NUCLEOTIDE SEQUENCE [LARGE SCALE GENOMIC DNA]</scope>
    <source>
        <strain evidence="3">Clone GOH B32 T37-40</strain>
    </source>
</reference>
<dbReference type="GO" id="GO:0003676">
    <property type="term" value="F:nucleic acid binding"/>
    <property type="evidence" value="ECO:0007669"/>
    <property type="project" value="InterPro"/>
</dbReference>
<keyword evidence="4" id="KW-1185">Reference proteome</keyword>
<dbReference type="PROSITE" id="PS50994">
    <property type="entry name" value="INTEGRASE"/>
    <property type="match status" value="1"/>
</dbReference>
<gene>
    <name evidence="3" type="ORF">L3X38_033940</name>
</gene>
<feature type="compositionally biased region" description="Low complexity" evidence="1">
    <location>
        <begin position="481"/>
        <end position="534"/>
    </location>
</feature>
<name>A0AAD4VIJ1_PRUDU</name>
<feature type="compositionally biased region" description="Polar residues" evidence="1">
    <location>
        <begin position="427"/>
        <end position="446"/>
    </location>
</feature>
<evidence type="ECO:0000313" key="4">
    <source>
        <dbReference type="Proteomes" id="UP001054821"/>
    </source>
</evidence>
<dbReference type="AlphaFoldDB" id="A0AAD4VIJ1"/>
<dbReference type="PANTHER" id="PTHR42648">
    <property type="entry name" value="TRANSPOSASE, PUTATIVE-RELATED"/>
    <property type="match status" value="1"/>
</dbReference>
<dbReference type="InterPro" id="IPR025724">
    <property type="entry name" value="GAG-pre-integrase_dom"/>
</dbReference>
<sequence>MPNLTQVLDTIVVGNGNQLAITHIGHTQLTGLHKSLELNEVLCVPAIQKNLISIRCVCRDNDCFFELDANGFCVKDNKTGTVLLTGSSSNGLYHIQTASHIACQIAFYGERTTQDVWHARLGHPSHSVFSTLLNKYQLPIDGALLSNKHCHICPLGKSCRLPFEYRKFHVQSPLALLHLDLWGPAPVSSNFGYRYYLSIVDDNTRFTWLYPLAKKSDVLTTFIPFKKMVENRFSSKIQQLQIDGGGEFTSRLFMNFLSDHGISHQISCPYTPQQNGVVERKHRHIVAIGLCLLAQSRLPSSFWVEAFSTAVFLINRLPTPQLDNLSPYEKLLHRPPDYKFLKSFGCACFPHMVPYNKHKLSFKSIPCVFIGYDDHYKGYRCLDPFSGRIYISRNVTFDETSFPYKQPQNTSHLHSGGLHSIPHPDQATLTTQSDLGPSTYSPQIQIPDSLPNNTPPSPSPSTTSSSPPDSFSHNTAPQAISSLSNPCTLSPTSPSSSPSPKSMHPPCESASPSSKSTNPPSPNSTTPSPSTPSSHMLFTNPPSESTPHSSPIDPSIFPNSPDTPNPPQNFKSLNSIIPFSPETKPLYSKTSPHPLPHALLAEYSDPMSIEPTSFTQASQSSH</sequence>
<feature type="compositionally biased region" description="Polar residues" evidence="1">
    <location>
        <begin position="568"/>
        <end position="577"/>
    </location>
</feature>
<feature type="region of interest" description="Disordered" evidence="1">
    <location>
        <begin position="402"/>
        <end position="598"/>
    </location>
</feature>
<accession>A0AAD4VIJ1</accession>
<dbReference type="EMBL" id="JAJFAZ020000006">
    <property type="protein sequence ID" value="KAI5324867.1"/>
    <property type="molecule type" value="Genomic_DNA"/>
</dbReference>
<dbReference type="Gene3D" id="3.30.420.10">
    <property type="entry name" value="Ribonuclease H-like superfamily/Ribonuclease H"/>
    <property type="match status" value="1"/>
</dbReference>
<feature type="domain" description="Integrase catalytic" evidence="2">
    <location>
        <begin position="169"/>
        <end position="335"/>
    </location>
</feature>
<dbReference type="Pfam" id="PF13976">
    <property type="entry name" value="gag_pre-integrs"/>
    <property type="match status" value="1"/>
</dbReference>
<dbReference type="PANTHER" id="PTHR42648:SF26">
    <property type="entry name" value="INTEGRASE CATALYTIC DOMAIN-CONTAINING PROTEIN"/>
    <property type="match status" value="1"/>
</dbReference>
<evidence type="ECO:0000256" key="1">
    <source>
        <dbReference type="SAM" id="MobiDB-lite"/>
    </source>
</evidence>
<dbReference type="Pfam" id="PF00665">
    <property type="entry name" value="rve"/>
    <property type="match status" value="1"/>
</dbReference>
<feature type="compositionally biased region" description="Polar residues" evidence="1">
    <location>
        <begin position="536"/>
        <end position="549"/>
    </location>
</feature>
<dbReference type="InterPro" id="IPR039537">
    <property type="entry name" value="Retrotran_Ty1/copia-like"/>
</dbReference>
<dbReference type="Proteomes" id="UP001054821">
    <property type="component" value="Chromosome 6"/>
</dbReference>
<protein>
    <recommendedName>
        <fullName evidence="2">Integrase catalytic domain-containing protein</fullName>
    </recommendedName>
</protein>
<dbReference type="GO" id="GO:0015074">
    <property type="term" value="P:DNA integration"/>
    <property type="evidence" value="ECO:0007669"/>
    <property type="project" value="InterPro"/>
</dbReference>
<feature type="compositionally biased region" description="Polar residues" evidence="1">
    <location>
        <begin position="471"/>
        <end position="480"/>
    </location>
</feature>
<dbReference type="InterPro" id="IPR012337">
    <property type="entry name" value="RNaseH-like_sf"/>
</dbReference>
<dbReference type="SUPFAM" id="SSF53098">
    <property type="entry name" value="Ribonuclease H-like"/>
    <property type="match status" value="1"/>
</dbReference>
<dbReference type="InterPro" id="IPR036397">
    <property type="entry name" value="RNaseH_sf"/>
</dbReference>
<feature type="compositionally biased region" description="Low complexity" evidence="1">
    <location>
        <begin position="460"/>
        <end position="470"/>
    </location>
</feature>
<organism evidence="3 4">
    <name type="scientific">Prunus dulcis</name>
    <name type="common">Almond</name>
    <name type="synonym">Amygdalus dulcis</name>
    <dbReference type="NCBI Taxonomy" id="3755"/>
    <lineage>
        <taxon>Eukaryota</taxon>
        <taxon>Viridiplantae</taxon>
        <taxon>Streptophyta</taxon>
        <taxon>Embryophyta</taxon>
        <taxon>Tracheophyta</taxon>
        <taxon>Spermatophyta</taxon>
        <taxon>Magnoliopsida</taxon>
        <taxon>eudicotyledons</taxon>
        <taxon>Gunneridae</taxon>
        <taxon>Pentapetalae</taxon>
        <taxon>rosids</taxon>
        <taxon>fabids</taxon>
        <taxon>Rosales</taxon>
        <taxon>Rosaceae</taxon>
        <taxon>Amygdaloideae</taxon>
        <taxon>Amygdaleae</taxon>
        <taxon>Prunus</taxon>
    </lineage>
</organism>
<dbReference type="InterPro" id="IPR057670">
    <property type="entry name" value="SH3_retrovirus"/>
</dbReference>
<evidence type="ECO:0000313" key="3">
    <source>
        <dbReference type="EMBL" id="KAI5324867.1"/>
    </source>
</evidence>
<evidence type="ECO:0000259" key="2">
    <source>
        <dbReference type="PROSITE" id="PS50994"/>
    </source>
</evidence>
<proteinExistence type="predicted"/>
<dbReference type="Pfam" id="PF25597">
    <property type="entry name" value="SH3_retrovirus"/>
    <property type="match status" value="1"/>
</dbReference>
<dbReference type="InterPro" id="IPR001584">
    <property type="entry name" value="Integrase_cat-core"/>
</dbReference>
<comment type="caution">
    <text evidence="3">The sequence shown here is derived from an EMBL/GenBank/DDBJ whole genome shotgun (WGS) entry which is preliminary data.</text>
</comment>